<keyword evidence="2" id="KW-1185">Reference proteome</keyword>
<gene>
    <name evidence="1" type="ORF">BFAG_02722</name>
</gene>
<accession>A0ABN0BM96</accession>
<sequence>MIFHLPPFNDQLLVLLCVNKVEDAFLRPFIFHLYLPSSTLFQRGWLNVKYLGVR</sequence>
<dbReference type="EMBL" id="EQ973214">
    <property type="protein sequence ID" value="EFR54025.1"/>
    <property type="molecule type" value="Genomic_DNA"/>
</dbReference>
<proteinExistence type="predicted"/>
<name>A0ABN0BM96_BACFG</name>
<organism evidence="1 2">
    <name type="scientific">Bacteroides fragilis 3_1_12</name>
    <dbReference type="NCBI Taxonomy" id="457424"/>
    <lineage>
        <taxon>Bacteria</taxon>
        <taxon>Pseudomonadati</taxon>
        <taxon>Bacteroidota</taxon>
        <taxon>Bacteroidia</taxon>
        <taxon>Bacteroidales</taxon>
        <taxon>Bacteroidaceae</taxon>
        <taxon>Bacteroides</taxon>
    </lineage>
</organism>
<evidence type="ECO:0000313" key="2">
    <source>
        <dbReference type="Proteomes" id="UP000005101"/>
    </source>
</evidence>
<protein>
    <submittedName>
        <fullName evidence="1">Uncharacterized protein</fullName>
    </submittedName>
</protein>
<reference evidence="1 2" key="1">
    <citation type="submission" date="2008-12" db="EMBL/GenBank/DDBJ databases">
        <title>Annotation of Bacteroides fragilis strain 3_1_12.</title>
        <authorList>
            <consortium name="The Broad Institute Genome Sequencing Platform"/>
            <person name="Ward D."/>
            <person name="Young S.K."/>
            <person name="Kodira C.D."/>
            <person name="Zeng Q."/>
            <person name="Koehrsen M."/>
            <person name="Alvarado L."/>
            <person name="Berlin A."/>
            <person name="Borenstein D."/>
            <person name="Chen Z."/>
            <person name="Engels R."/>
            <person name="Freedman E."/>
            <person name="Gellesch M."/>
            <person name="Goldberg J."/>
            <person name="Griggs A."/>
            <person name="Gujja S."/>
            <person name="Heiman D."/>
            <person name="Hepburn T."/>
            <person name="Howarth C."/>
            <person name="Jen D."/>
            <person name="Larson L."/>
            <person name="Lewis B."/>
            <person name="Mehta T."/>
            <person name="Park D."/>
            <person name="Pearson M."/>
            <person name="Roberts A."/>
            <person name="Saif S."/>
            <person name="Shea T."/>
            <person name="Shenoy N."/>
            <person name="Sisk P."/>
            <person name="Stolte C."/>
            <person name="Sykes S."/>
            <person name="Walk T."/>
            <person name="White J."/>
            <person name="Yandava C."/>
            <person name="Allen-Vercoe E."/>
            <person name="Strauss J."/>
            <person name="Ambrose C."/>
            <person name="Lander E."/>
            <person name="Nusbaum C."/>
            <person name="Galagan J."/>
            <person name="Birren B."/>
        </authorList>
    </citation>
    <scope>NUCLEOTIDE SEQUENCE [LARGE SCALE GENOMIC DNA]</scope>
    <source>
        <strain evidence="1 2">3_1_12</strain>
    </source>
</reference>
<evidence type="ECO:0000313" key="1">
    <source>
        <dbReference type="EMBL" id="EFR54025.1"/>
    </source>
</evidence>
<dbReference type="Proteomes" id="UP000005101">
    <property type="component" value="Unassembled WGS sequence"/>
</dbReference>